<dbReference type="Proteomes" id="UP000654345">
    <property type="component" value="Unassembled WGS sequence"/>
</dbReference>
<sequence length="54" mass="5498">MLTSHAHAGAKEVLLKGAPTFFLLPGVGISIPREVRVGNAPAPPNGGLEALPDL</sequence>
<proteinExistence type="predicted"/>
<dbReference type="EMBL" id="BNJG01000002">
    <property type="protein sequence ID" value="GHO56673.1"/>
    <property type="molecule type" value="Genomic_DNA"/>
</dbReference>
<comment type="caution">
    <text evidence="1">The sequence shown here is derived from an EMBL/GenBank/DDBJ whole genome shotgun (WGS) entry which is preliminary data.</text>
</comment>
<name>A0ABQ3UVG4_9CHLR</name>
<gene>
    <name evidence="1" type="ORF">KSB_51480</name>
</gene>
<evidence type="ECO:0000313" key="2">
    <source>
        <dbReference type="Proteomes" id="UP000654345"/>
    </source>
</evidence>
<keyword evidence="2" id="KW-1185">Reference proteome</keyword>
<protein>
    <submittedName>
        <fullName evidence="1">Uncharacterized protein</fullName>
    </submittedName>
</protein>
<organism evidence="1 2">
    <name type="scientific">Ktedonobacter robiniae</name>
    <dbReference type="NCBI Taxonomy" id="2778365"/>
    <lineage>
        <taxon>Bacteria</taxon>
        <taxon>Bacillati</taxon>
        <taxon>Chloroflexota</taxon>
        <taxon>Ktedonobacteria</taxon>
        <taxon>Ktedonobacterales</taxon>
        <taxon>Ktedonobacteraceae</taxon>
        <taxon>Ktedonobacter</taxon>
    </lineage>
</organism>
<evidence type="ECO:0000313" key="1">
    <source>
        <dbReference type="EMBL" id="GHO56673.1"/>
    </source>
</evidence>
<reference evidence="1 2" key="1">
    <citation type="journal article" date="2021" name="Int. J. Syst. Evol. Microbiol.">
        <title>Reticulibacter mediterranei gen. nov., sp. nov., within the new family Reticulibacteraceae fam. nov., and Ktedonospora formicarum gen. nov., sp. nov., Ktedonobacter robiniae sp. nov., Dictyobacter formicarum sp. nov. and Dictyobacter arantiisoli sp. nov., belonging to the class Ktedonobacteria.</title>
        <authorList>
            <person name="Yabe S."/>
            <person name="Zheng Y."/>
            <person name="Wang C.M."/>
            <person name="Sakai Y."/>
            <person name="Abe K."/>
            <person name="Yokota A."/>
            <person name="Donadio S."/>
            <person name="Cavaletti L."/>
            <person name="Monciardini P."/>
        </authorList>
    </citation>
    <scope>NUCLEOTIDE SEQUENCE [LARGE SCALE GENOMIC DNA]</scope>
    <source>
        <strain evidence="1 2">SOSP1-30</strain>
    </source>
</reference>
<accession>A0ABQ3UVG4</accession>